<name>A0A218NMQ8_9ARCH</name>
<protein>
    <submittedName>
        <fullName evidence="1">Uncharacterized protein</fullName>
    </submittedName>
</protein>
<dbReference type="AlphaFoldDB" id="A0A218NMQ8"/>
<gene>
    <name evidence="1" type="ORF">Mia14_0453</name>
</gene>
<dbReference type="RefSeq" id="WP_088819972.1">
    <property type="nucleotide sequence ID" value="NZ_CP019964.1"/>
</dbReference>
<dbReference type="Proteomes" id="UP000197679">
    <property type="component" value="Chromosome"/>
</dbReference>
<sequence length="120" mass="14368">MDNNENRSKDQNNGIQVWVNKIKLDKEDEEDKDKEDRRDRKWYTSSSEYCIKEGYVAIGYGVREYPLDWEIYKEEVKKGYGKNKFHGKFKNDLENVIIPFHDLVKKMIYVGLEQKIEIIG</sequence>
<dbReference type="KEGG" id="marh:Mia14_0453"/>
<proteinExistence type="predicted"/>
<dbReference type="GeneID" id="33314009"/>
<organism evidence="1 2">
    <name type="scientific">Candidatus Mancarchaeum acidiphilum</name>
    <dbReference type="NCBI Taxonomy" id="1920749"/>
    <lineage>
        <taxon>Archaea</taxon>
        <taxon>Candidatus Micrarchaeota</taxon>
        <taxon>Candidatus Mancarchaeum</taxon>
    </lineage>
</organism>
<accession>A0A218NMQ8</accession>
<dbReference type="EMBL" id="CP019964">
    <property type="protein sequence ID" value="ASI13770.1"/>
    <property type="molecule type" value="Genomic_DNA"/>
</dbReference>
<reference evidence="1 2" key="1">
    <citation type="journal article" date="2017" name="Nat. Commun.">
        <title>'ARMAN' archaea depend on association with euryarchaeal host in culture and in situ.</title>
        <authorList>
            <person name="Golyshina O."/>
            <person name="Toshchakov S."/>
            <person name="Makarova K."/>
            <person name="Gavrilov S."/>
            <person name="Korzhenkov A."/>
            <person name="La Cono V."/>
            <person name="Arcadi E."/>
            <person name="Nechitaylo T."/>
            <person name="Ferrer M."/>
            <person name="Kublanov I."/>
            <person name="Wolf Y."/>
            <person name="Yakimov M."/>
            <person name="Golyshin P."/>
            <person name="Slesarev A."/>
            <person name="Kozyavkin S."/>
        </authorList>
    </citation>
    <scope>NUCLEOTIDE SEQUENCE [LARGE SCALE GENOMIC DNA]</scope>
    <source>
        <strain evidence="1 2">Mia14</strain>
    </source>
</reference>
<keyword evidence="2" id="KW-1185">Reference proteome</keyword>
<evidence type="ECO:0000313" key="2">
    <source>
        <dbReference type="Proteomes" id="UP000197679"/>
    </source>
</evidence>
<evidence type="ECO:0000313" key="1">
    <source>
        <dbReference type="EMBL" id="ASI13770.1"/>
    </source>
</evidence>